<dbReference type="OrthoDB" id="423498at2759"/>
<organism evidence="5 6">
    <name type="scientific">Rasamsonia emersonii (strain ATCC 16479 / CBS 393.64 / IMI 116815)</name>
    <dbReference type="NCBI Taxonomy" id="1408163"/>
    <lineage>
        <taxon>Eukaryota</taxon>
        <taxon>Fungi</taxon>
        <taxon>Dikarya</taxon>
        <taxon>Ascomycota</taxon>
        <taxon>Pezizomycotina</taxon>
        <taxon>Eurotiomycetes</taxon>
        <taxon>Eurotiomycetidae</taxon>
        <taxon>Eurotiales</taxon>
        <taxon>Trichocomaceae</taxon>
        <taxon>Rasamsonia</taxon>
    </lineage>
</organism>
<dbReference type="Pfam" id="PF08450">
    <property type="entry name" value="SGL"/>
    <property type="match status" value="1"/>
</dbReference>
<feature type="binding site" evidence="3">
    <location>
        <position position="133"/>
    </location>
    <ligand>
        <name>substrate</name>
    </ligand>
</feature>
<accession>A0A0F4Z5M0</accession>
<dbReference type="SUPFAM" id="SSF63829">
    <property type="entry name" value="Calcium-dependent phosphotriesterase"/>
    <property type="match status" value="1"/>
</dbReference>
<feature type="binding site" evidence="3">
    <location>
        <position position="131"/>
    </location>
    <ligand>
        <name>substrate</name>
    </ligand>
</feature>
<feature type="binding site" evidence="3">
    <location>
        <position position="23"/>
    </location>
    <ligand>
        <name>a divalent metal cation</name>
        <dbReference type="ChEBI" id="CHEBI:60240"/>
    </ligand>
</feature>
<feature type="binding site" evidence="3">
    <location>
        <position position="151"/>
    </location>
    <ligand>
        <name>substrate</name>
    </ligand>
</feature>
<dbReference type="GO" id="GO:0004341">
    <property type="term" value="F:gluconolactonase activity"/>
    <property type="evidence" value="ECO:0007669"/>
    <property type="project" value="TreeGrafter"/>
</dbReference>
<evidence type="ECO:0000256" key="3">
    <source>
        <dbReference type="PIRSR" id="PIRSR605511-2"/>
    </source>
</evidence>
<reference evidence="5 6" key="1">
    <citation type="submission" date="2015-04" db="EMBL/GenBank/DDBJ databases">
        <authorList>
            <person name="Heijne W.H."/>
            <person name="Fedorova N.D."/>
            <person name="Nierman W.C."/>
            <person name="Vollebregt A.W."/>
            <person name="Zhao Z."/>
            <person name="Wu L."/>
            <person name="Kumar M."/>
            <person name="Stam H."/>
            <person name="van den Berg M.A."/>
            <person name="Pel H.J."/>
        </authorList>
    </citation>
    <scope>NUCLEOTIDE SEQUENCE [LARGE SCALE GENOMIC DNA]</scope>
    <source>
        <strain evidence="5 6">CBS 393.64</strain>
    </source>
</reference>
<comment type="caution">
    <text evidence="5">The sequence shown here is derived from an EMBL/GenBank/DDBJ whole genome shotgun (WGS) entry which is preliminary data.</text>
</comment>
<comment type="similarity">
    <text evidence="1">Belongs to the SMP-30/CGR1 family.</text>
</comment>
<comment type="cofactor">
    <cofactor evidence="3">
        <name>Zn(2+)</name>
        <dbReference type="ChEBI" id="CHEBI:29105"/>
    </cofactor>
    <text evidence="3">Binds 1 divalent metal cation per subunit.</text>
</comment>
<feature type="domain" description="SMP-30/Gluconolactonase/LRE-like region" evidence="4">
    <location>
        <begin position="23"/>
        <end position="287"/>
    </location>
</feature>
<keyword evidence="3" id="KW-0862">Zinc</keyword>
<keyword evidence="3" id="KW-0479">Metal-binding</keyword>
<name>A0A0F4Z5M0_RASE3</name>
<sequence length="324" mass="36367">MTDGIQRWTVTEPYLDIRGGLLEGPFYTPARNELRFVDIDKAKVYFVDLAKGPSSLRVVSTGVAVGVTADVVDADAKDQVIVAAKHGFATLDSQTGELSYVRRIWDNPDDEHKYGQQLHSGHVPLTSPRMRFNDGAVDSRGRFWAGSCNDDKVTQVKDEGTMFRLDPDRTVHRMVERMMIPNGTGWNSKDDTMYLTDSPRGDIYAYDFNAETGDISNRRVHFHLDGSIGEPDGFAMDVEDCIWIAVWRGSKVIRINPEGKIIGEISLPTRHVTCPEFVGTELFITTAAEKEPEKYPESARYGGNVYRVDVGVRGKPRNSFHFKK</sequence>
<evidence type="ECO:0000259" key="4">
    <source>
        <dbReference type="Pfam" id="PF08450"/>
    </source>
</evidence>
<dbReference type="RefSeq" id="XP_013332451.1">
    <property type="nucleotide sequence ID" value="XM_013476997.1"/>
</dbReference>
<dbReference type="GeneID" id="25312192"/>
<dbReference type="STRING" id="1408163.A0A0F4Z5M0"/>
<gene>
    <name evidence="5" type="ORF">T310_0128</name>
</gene>
<feature type="active site" description="Proton donor/acceptor" evidence="2">
    <location>
        <position position="232"/>
    </location>
</feature>
<dbReference type="AlphaFoldDB" id="A0A0F4Z5M0"/>
<dbReference type="GO" id="GO:0005509">
    <property type="term" value="F:calcium ion binding"/>
    <property type="evidence" value="ECO:0007669"/>
    <property type="project" value="TreeGrafter"/>
</dbReference>
<evidence type="ECO:0000256" key="1">
    <source>
        <dbReference type="ARBA" id="ARBA00008853"/>
    </source>
</evidence>
<feature type="binding site" evidence="3">
    <location>
        <position position="182"/>
    </location>
    <ligand>
        <name>a divalent metal cation</name>
        <dbReference type="ChEBI" id="CHEBI:60240"/>
    </ligand>
</feature>
<dbReference type="InterPro" id="IPR005511">
    <property type="entry name" value="SMP-30"/>
</dbReference>
<dbReference type="InterPro" id="IPR011042">
    <property type="entry name" value="6-blade_b-propeller_TolB-like"/>
</dbReference>
<dbReference type="InterPro" id="IPR013658">
    <property type="entry name" value="SGL"/>
</dbReference>
<keyword evidence="6" id="KW-1185">Reference proteome</keyword>
<proteinExistence type="inferred from homology"/>
<protein>
    <submittedName>
        <fullName evidence="5">Calcium homeostasis protein Regucalcin</fullName>
    </submittedName>
</protein>
<dbReference type="EMBL" id="LASV01000009">
    <property type="protein sequence ID" value="KKA25839.1"/>
    <property type="molecule type" value="Genomic_DNA"/>
</dbReference>
<dbReference type="PANTHER" id="PTHR10907">
    <property type="entry name" value="REGUCALCIN"/>
    <property type="match status" value="1"/>
</dbReference>
<evidence type="ECO:0000313" key="6">
    <source>
        <dbReference type="Proteomes" id="UP000053958"/>
    </source>
</evidence>
<dbReference type="PRINTS" id="PR01790">
    <property type="entry name" value="SMP30FAMILY"/>
</dbReference>
<evidence type="ECO:0000256" key="2">
    <source>
        <dbReference type="PIRSR" id="PIRSR605511-1"/>
    </source>
</evidence>
<evidence type="ECO:0000313" key="5">
    <source>
        <dbReference type="EMBL" id="KKA25839.1"/>
    </source>
</evidence>
<feature type="binding site" evidence="3">
    <location>
        <position position="232"/>
    </location>
    <ligand>
        <name>a divalent metal cation</name>
        <dbReference type="ChEBI" id="CHEBI:60240"/>
    </ligand>
</feature>
<dbReference type="Gene3D" id="2.120.10.30">
    <property type="entry name" value="TolB, C-terminal domain"/>
    <property type="match status" value="1"/>
</dbReference>
<dbReference type="Proteomes" id="UP000053958">
    <property type="component" value="Unassembled WGS sequence"/>
</dbReference>
<dbReference type="PANTHER" id="PTHR10907:SF47">
    <property type="entry name" value="REGUCALCIN"/>
    <property type="match status" value="1"/>
</dbReference>